<evidence type="ECO:0000256" key="1">
    <source>
        <dbReference type="SAM" id="MobiDB-lite"/>
    </source>
</evidence>
<comment type="caution">
    <text evidence="2">The sequence shown here is derived from an EMBL/GenBank/DDBJ whole genome shotgun (WGS) entry which is preliminary data.</text>
</comment>
<feature type="compositionally biased region" description="Low complexity" evidence="1">
    <location>
        <begin position="160"/>
        <end position="170"/>
    </location>
</feature>
<sequence length="332" mass="36646">MNNLFNYGIDSDSESDEPIAIITPTTSYNKEDKPEDERRDHDGDILMRDPERGGGGSDDGFAVSIALQDLQSFAASMEAAMESSPTTTTPTPTPTPTPTTTTSSSAVSLSVELTPEQQLAFNTFLQDIDDIPLTAKDQSRPPHQSSPSLAQEPDLNHDPVSSSGVSSSLLSSADSSLDELEWQKSQTVQSIYSRMHQLSLLTSPTVDLKDIENRLIEFAIRILDWEQGGMKPAYFMGEARALAETQRETAKKTLESSDADELDEEEKEKVEEEEEEDEDIHQDQDLLLPPYAGIVGEMLEHMHTVEQSAAPAGWKIVWSPKDGAYRFRHVAT</sequence>
<feature type="compositionally biased region" description="Acidic residues" evidence="1">
    <location>
        <begin position="257"/>
        <end position="280"/>
    </location>
</feature>
<accession>A0A9P6MGS7</accession>
<dbReference type="Proteomes" id="UP000749646">
    <property type="component" value="Unassembled WGS sequence"/>
</dbReference>
<gene>
    <name evidence="2" type="ORF">BGZ65_004932</name>
</gene>
<reference evidence="2" key="1">
    <citation type="journal article" date="2020" name="Fungal Divers.">
        <title>Resolving the Mortierellaceae phylogeny through synthesis of multi-gene phylogenetics and phylogenomics.</title>
        <authorList>
            <person name="Vandepol N."/>
            <person name="Liber J."/>
            <person name="Desiro A."/>
            <person name="Na H."/>
            <person name="Kennedy M."/>
            <person name="Barry K."/>
            <person name="Grigoriev I.V."/>
            <person name="Miller A.N."/>
            <person name="O'Donnell K."/>
            <person name="Stajich J.E."/>
            <person name="Bonito G."/>
        </authorList>
    </citation>
    <scope>NUCLEOTIDE SEQUENCE</scope>
    <source>
        <strain evidence="2">MES-2147</strain>
    </source>
</reference>
<dbReference type="OrthoDB" id="2410682at2759"/>
<feature type="region of interest" description="Disordered" evidence="1">
    <location>
        <begin position="77"/>
        <end position="108"/>
    </location>
</feature>
<feature type="compositionally biased region" description="Low complexity" evidence="1">
    <location>
        <begin position="77"/>
        <end position="90"/>
    </location>
</feature>
<feature type="compositionally biased region" description="Basic and acidic residues" evidence="1">
    <location>
        <begin position="246"/>
        <end position="255"/>
    </location>
</feature>
<organism evidence="2 3">
    <name type="scientific">Modicella reniformis</name>
    <dbReference type="NCBI Taxonomy" id="1440133"/>
    <lineage>
        <taxon>Eukaryota</taxon>
        <taxon>Fungi</taxon>
        <taxon>Fungi incertae sedis</taxon>
        <taxon>Mucoromycota</taxon>
        <taxon>Mortierellomycotina</taxon>
        <taxon>Mortierellomycetes</taxon>
        <taxon>Mortierellales</taxon>
        <taxon>Mortierellaceae</taxon>
        <taxon>Modicella</taxon>
    </lineage>
</organism>
<proteinExistence type="predicted"/>
<feature type="region of interest" description="Disordered" evidence="1">
    <location>
        <begin position="246"/>
        <end position="282"/>
    </location>
</feature>
<feature type="region of interest" description="Disordered" evidence="1">
    <location>
        <begin position="134"/>
        <end position="170"/>
    </location>
</feature>
<name>A0A9P6MGS7_9FUNG</name>
<evidence type="ECO:0000313" key="3">
    <source>
        <dbReference type="Proteomes" id="UP000749646"/>
    </source>
</evidence>
<feature type="region of interest" description="Disordered" evidence="1">
    <location>
        <begin position="1"/>
        <end position="61"/>
    </location>
</feature>
<keyword evidence="3" id="KW-1185">Reference proteome</keyword>
<feature type="compositionally biased region" description="Basic and acidic residues" evidence="1">
    <location>
        <begin position="29"/>
        <end position="52"/>
    </location>
</feature>
<dbReference type="AlphaFoldDB" id="A0A9P6MGS7"/>
<evidence type="ECO:0000313" key="2">
    <source>
        <dbReference type="EMBL" id="KAF9999763.1"/>
    </source>
</evidence>
<protein>
    <submittedName>
        <fullName evidence="2">Uncharacterized protein</fullName>
    </submittedName>
</protein>
<dbReference type="EMBL" id="JAAAHW010000703">
    <property type="protein sequence ID" value="KAF9999763.1"/>
    <property type="molecule type" value="Genomic_DNA"/>
</dbReference>
<feature type="non-terminal residue" evidence="2">
    <location>
        <position position="332"/>
    </location>
</feature>